<keyword evidence="2" id="KW-1185">Reference proteome</keyword>
<reference evidence="1 2" key="1">
    <citation type="submission" date="2013-10" db="EMBL/GenBank/DDBJ databases">
        <authorList>
            <consortium name="International Citrus Genome Consortium"/>
            <person name="Jenkins J."/>
            <person name="Schmutz J."/>
            <person name="Prochnik S."/>
            <person name="Rokhsar D."/>
            <person name="Gmitter F."/>
            <person name="Ollitrault P."/>
            <person name="Machado M."/>
            <person name="Talon M."/>
            <person name="Wincker P."/>
            <person name="Jaillon O."/>
            <person name="Morgante M."/>
        </authorList>
    </citation>
    <scope>NUCLEOTIDE SEQUENCE</scope>
    <source>
        <strain evidence="2">cv. Clemenules</strain>
    </source>
</reference>
<organism evidence="1 2">
    <name type="scientific">Citrus clementina</name>
    <name type="common">Clementine</name>
    <name type="synonym">Citrus deliciosa x Citrus sinensis</name>
    <dbReference type="NCBI Taxonomy" id="85681"/>
    <lineage>
        <taxon>Eukaryota</taxon>
        <taxon>Viridiplantae</taxon>
        <taxon>Streptophyta</taxon>
        <taxon>Embryophyta</taxon>
        <taxon>Tracheophyta</taxon>
        <taxon>Spermatophyta</taxon>
        <taxon>Magnoliopsida</taxon>
        <taxon>eudicotyledons</taxon>
        <taxon>Gunneridae</taxon>
        <taxon>Pentapetalae</taxon>
        <taxon>rosids</taxon>
        <taxon>malvids</taxon>
        <taxon>Sapindales</taxon>
        <taxon>Rutaceae</taxon>
        <taxon>Aurantioideae</taxon>
        <taxon>Citrus</taxon>
    </lineage>
</organism>
<gene>
    <name evidence="1" type="ORF">CICLE_v10026872mg</name>
</gene>
<name>V4S0N4_CITCL</name>
<sequence>MGPYQMMHIKLIPHSFQVTCSSNIKEIHGNNGPPRSVIIGSPNSMFFNHSDKILKTLNCMEPRADVQRRRIGKHTYYPIG</sequence>
<accession>V4S0N4</accession>
<dbReference type="KEGG" id="cic:CICLE_v10026872mg"/>
<evidence type="ECO:0000313" key="2">
    <source>
        <dbReference type="Proteomes" id="UP000030687"/>
    </source>
</evidence>
<proteinExistence type="predicted"/>
<dbReference type="InParanoid" id="V4S0N4"/>
<dbReference type="Proteomes" id="UP000030687">
    <property type="component" value="Unassembled WGS sequence"/>
</dbReference>
<dbReference type="AlphaFoldDB" id="V4S0N4"/>
<dbReference type="Gramene" id="ESR40898">
    <property type="protein sequence ID" value="ESR40898"/>
    <property type="gene ID" value="CICLE_v10026872mg"/>
</dbReference>
<evidence type="ECO:0000313" key="1">
    <source>
        <dbReference type="EMBL" id="ESR40898.1"/>
    </source>
</evidence>
<dbReference type="EMBL" id="KI536925">
    <property type="protein sequence ID" value="ESR40898.1"/>
    <property type="molecule type" value="Genomic_DNA"/>
</dbReference>
<protein>
    <submittedName>
        <fullName evidence="1">Uncharacterized protein</fullName>
    </submittedName>
</protein>